<dbReference type="EMBL" id="JBHLXG010000003">
    <property type="protein sequence ID" value="MFC0225498.1"/>
    <property type="molecule type" value="Genomic_DNA"/>
</dbReference>
<comment type="caution">
    <text evidence="3">The sequence shown here is derived from an EMBL/GenBank/DDBJ whole genome shotgun (WGS) entry which is preliminary data.</text>
</comment>
<feature type="signal peptide" evidence="1">
    <location>
        <begin position="1"/>
        <end position="23"/>
    </location>
</feature>
<dbReference type="SMART" id="SM00869">
    <property type="entry name" value="Autotransporter"/>
    <property type="match status" value="1"/>
</dbReference>
<feature type="domain" description="Autotransporter" evidence="2">
    <location>
        <begin position="772"/>
        <end position="1057"/>
    </location>
</feature>
<dbReference type="Pfam" id="PF18883">
    <property type="entry name" value="AC_1"/>
    <property type="match status" value="1"/>
</dbReference>
<dbReference type="Gene3D" id="2.40.128.130">
    <property type="entry name" value="Autotransporter beta-domain"/>
    <property type="match status" value="1"/>
</dbReference>
<dbReference type="Pfam" id="PF03797">
    <property type="entry name" value="Autotransporter"/>
    <property type="match status" value="1"/>
</dbReference>
<dbReference type="SUPFAM" id="SSF51126">
    <property type="entry name" value="Pectin lyase-like"/>
    <property type="match status" value="1"/>
</dbReference>
<accession>A0ABV6E917</accession>
<dbReference type="Proteomes" id="UP001589792">
    <property type="component" value="Unassembled WGS sequence"/>
</dbReference>
<dbReference type="InterPro" id="IPR005546">
    <property type="entry name" value="Autotransporte_beta"/>
</dbReference>
<evidence type="ECO:0000259" key="2">
    <source>
        <dbReference type="PROSITE" id="PS51208"/>
    </source>
</evidence>
<dbReference type="NCBIfam" id="TIGR01414">
    <property type="entry name" value="autotrans_barl"/>
    <property type="match status" value="1"/>
</dbReference>
<dbReference type="InterPro" id="IPR030895">
    <property type="entry name" value="T5SS_PEPC_rpt"/>
</dbReference>
<proteinExistence type="predicted"/>
<dbReference type="CDD" id="cd01344">
    <property type="entry name" value="PL2_Passenger_AT"/>
    <property type="match status" value="1"/>
</dbReference>
<feature type="chain" id="PRO_5046279393" evidence="1">
    <location>
        <begin position="24"/>
        <end position="1057"/>
    </location>
</feature>
<dbReference type="SUPFAM" id="SSF103515">
    <property type="entry name" value="Autotransporter"/>
    <property type="match status" value="1"/>
</dbReference>
<dbReference type="PROSITE" id="PS51208">
    <property type="entry name" value="AUTOTRANSPORTER"/>
    <property type="match status" value="1"/>
</dbReference>
<dbReference type="RefSeq" id="WP_380672859.1">
    <property type="nucleotide sequence ID" value="NZ_CP173186.1"/>
</dbReference>
<dbReference type="InterPro" id="IPR050909">
    <property type="entry name" value="Bact_Autotransporter_VF"/>
</dbReference>
<gene>
    <name evidence="3" type="ORF">ACFFJ3_03080</name>
</gene>
<keyword evidence="1" id="KW-0732">Signal</keyword>
<dbReference type="Gene3D" id="2.160.20.20">
    <property type="match status" value="1"/>
</dbReference>
<dbReference type="InterPro" id="IPR036709">
    <property type="entry name" value="Autotransporte_beta_dom_sf"/>
</dbReference>
<dbReference type="InterPro" id="IPR043990">
    <property type="entry name" value="AC_1"/>
</dbReference>
<evidence type="ECO:0000256" key="1">
    <source>
        <dbReference type="SAM" id="SignalP"/>
    </source>
</evidence>
<name>A0ABV6E917_9GAMM</name>
<keyword evidence="4" id="KW-1185">Reference proteome</keyword>
<organism evidence="3 4">
    <name type="scientific">Serratia aquatilis</name>
    <dbReference type="NCBI Taxonomy" id="1737515"/>
    <lineage>
        <taxon>Bacteria</taxon>
        <taxon>Pseudomonadati</taxon>
        <taxon>Pseudomonadota</taxon>
        <taxon>Gammaproteobacteria</taxon>
        <taxon>Enterobacterales</taxon>
        <taxon>Yersiniaceae</taxon>
        <taxon>Serratia</taxon>
    </lineage>
</organism>
<evidence type="ECO:0000313" key="4">
    <source>
        <dbReference type="Proteomes" id="UP001589792"/>
    </source>
</evidence>
<dbReference type="InterPro" id="IPR012332">
    <property type="entry name" value="Autotransporter_pectin_lyase_C"/>
</dbReference>
<sequence>MFRQSYLSVALVCAILNTPFAFAETIDGGQTVTVPDPQSSPWNTSSLIIGDTNSGTLLIEDGGVVTTTGAGYLGNTVGSTGMVEVSGIGSLWTNSNNLYVGNSGNGSLTISDGAVVSNTVGYIGRNSGTTGIAEVSGAGAKWVNSGTLAVGNAGNGSLTISDSGTVSNTAGYIGNLAGSTGVVDVSGGGSWNNSSYLYVGYAGNGSLAISDGGAVSNTDGYIGNVAGATGSAEVSGSGSHWNNSKTLVVGNYGDGSLTINDGGVVSNTTGFIGYASDITGTVEVSGAGSQWNNSAYLYLGYYGNGMLTIKDGGIVNNTMGLLGQSAGTTGVVEVSGVGSQWNNSNSLYVGNAGDGSLSISDGGSVSSASGYIGSATDAVGIVAVSGPGSQWNNRNSLSVGSGGNGTLAISDGGVVNNTTGSIGASVGSTGVVEVSGTDSQWNNSDDLAIGRSGDGTLTITDGAEVSARYITIANNAATQGTLNIGNGNLGGALNASYIRSGAGSATVNFNHTDNIDFSPRMSGSLTVNKVNTGITTLKSASDYSGVTTVDSGTLRAGTARAFSFNSDFVIKAGGKLDLAGYDQTLASLDNAGMVSLNGAPGTVLTVEGDYSGNNGLLNFNTVLNDDTSATDKLVVNGNTSGTTLVSVTNAGGSGASTLNGIELVQVEGVSDGEFVKNGRIVAGAYDYSLVRGTAANAGNWYLTSATDPVAPLPPSPEVEVIPESKPDETPAPLVERPEAGGYSANLAAANNLFVTRLHDRLGETQYIDALTGDRKVTSLWLRNEGGHNRSRDSDGQLNTLANRYVLQLGGDIAQWSNSDQSRLHLGLMAGYANSKSNTVSSLSGYSARASVDGYSAGLYGTWYSNEADKSGLYVDSWAQYSWFNNTVDGQNLQSEKYQSKGITASVESGYTFKVGENPAKNAIYFIQPKAQITWMGVKADDHQEANGTNVSGEGHGNIQTRLGVKAFINGYSSQDKGKDRVFQPFVETNWVHNTKDFGTSMDGITVKQDGAANIAELKVGLEGQINKQVNIWGNIGQQVGNKGYSDTAAMFGVKYNF</sequence>
<dbReference type="InterPro" id="IPR011050">
    <property type="entry name" value="Pectin_lyase_fold/virulence"/>
</dbReference>
<protein>
    <submittedName>
        <fullName evidence="3">Autotransporter outer membrane beta-barrel domain-containing protein</fullName>
    </submittedName>
</protein>
<dbReference type="PANTHER" id="PTHR12338:SF5">
    <property type="entry name" value="ANTIGEN 43-RELATED"/>
    <property type="match status" value="1"/>
</dbReference>
<evidence type="ECO:0000313" key="3">
    <source>
        <dbReference type="EMBL" id="MFC0225498.1"/>
    </source>
</evidence>
<dbReference type="InterPro" id="IPR006315">
    <property type="entry name" value="OM_autotransptr_brl_dom"/>
</dbReference>
<dbReference type="NCBIfam" id="TIGR04393">
    <property type="entry name" value="rpt_T5SS_PEPC"/>
    <property type="match status" value="9"/>
</dbReference>
<dbReference type="PANTHER" id="PTHR12338">
    <property type="entry name" value="AUTOTRANSPORTER"/>
    <property type="match status" value="1"/>
</dbReference>
<reference evidence="3 4" key="1">
    <citation type="submission" date="2024-09" db="EMBL/GenBank/DDBJ databases">
        <authorList>
            <person name="Sun Q."/>
            <person name="Mori K."/>
        </authorList>
    </citation>
    <scope>NUCLEOTIDE SEQUENCE [LARGE SCALE GENOMIC DNA]</scope>
    <source>
        <strain evidence="3 4">CCM 8626</strain>
    </source>
</reference>